<dbReference type="GO" id="GO:0003677">
    <property type="term" value="F:DNA binding"/>
    <property type="evidence" value="ECO:0007669"/>
    <property type="project" value="InterPro"/>
</dbReference>
<dbReference type="Pfam" id="PF06144">
    <property type="entry name" value="DNA_pol3_delta"/>
    <property type="match status" value="1"/>
</dbReference>
<dbReference type="EC" id="2.7.7.7" evidence="1"/>
<organism evidence="11 12">
    <name type="scientific">Ammoniphilus oxalaticus</name>
    <dbReference type="NCBI Taxonomy" id="66863"/>
    <lineage>
        <taxon>Bacteria</taxon>
        <taxon>Bacillati</taxon>
        <taxon>Bacillota</taxon>
        <taxon>Bacilli</taxon>
        <taxon>Bacillales</taxon>
        <taxon>Paenibacillaceae</taxon>
        <taxon>Aneurinibacillus group</taxon>
        <taxon>Ammoniphilus</taxon>
    </lineage>
</organism>
<comment type="caution">
    <text evidence="11">The sequence shown here is derived from an EMBL/GenBank/DDBJ whole genome shotgun (WGS) entry which is preliminary data.</text>
</comment>
<keyword evidence="12" id="KW-1185">Reference proteome</keyword>
<dbReference type="InterPro" id="IPR027417">
    <property type="entry name" value="P-loop_NTPase"/>
</dbReference>
<dbReference type="OrthoDB" id="9775929at2"/>
<protein>
    <recommendedName>
        <fullName evidence="2">DNA polymerase III subunit delta</fullName>
        <ecNumber evidence="1">2.7.7.7</ecNumber>
    </recommendedName>
</protein>
<evidence type="ECO:0000313" key="11">
    <source>
        <dbReference type="EMBL" id="RKD23979.1"/>
    </source>
</evidence>
<evidence type="ECO:0000259" key="9">
    <source>
        <dbReference type="Pfam" id="PF06144"/>
    </source>
</evidence>
<evidence type="ECO:0000256" key="8">
    <source>
        <dbReference type="ARBA" id="ARBA00049244"/>
    </source>
</evidence>
<reference evidence="11 12" key="1">
    <citation type="submission" date="2016-08" db="EMBL/GenBank/DDBJ databases">
        <title>Novel Firmicute Genomes.</title>
        <authorList>
            <person name="Poppleton D.I."/>
            <person name="Gribaldo S."/>
        </authorList>
    </citation>
    <scope>NUCLEOTIDE SEQUENCE [LARGE SCALE GENOMIC DNA]</scope>
    <source>
        <strain evidence="11 12">RAOx-1</strain>
    </source>
</reference>
<evidence type="ECO:0000313" key="12">
    <source>
        <dbReference type="Proteomes" id="UP000284219"/>
    </source>
</evidence>
<comment type="similarity">
    <text evidence="7">Belongs to the DNA polymerase HolA subunit family.</text>
</comment>
<name>A0A419SJ64_9BACL</name>
<proteinExistence type="inferred from homology"/>
<dbReference type="Gene3D" id="1.10.8.60">
    <property type="match status" value="1"/>
</dbReference>
<dbReference type="InterPro" id="IPR010372">
    <property type="entry name" value="DNA_pol3_delta_N"/>
</dbReference>
<dbReference type="GO" id="GO:0006261">
    <property type="term" value="P:DNA-templated DNA replication"/>
    <property type="evidence" value="ECO:0007669"/>
    <property type="project" value="TreeGrafter"/>
</dbReference>
<evidence type="ECO:0000256" key="6">
    <source>
        <dbReference type="ARBA" id="ARBA00022932"/>
    </source>
</evidence>
<keyword evidence="5" id="KW-0235">DNA replication</keyword>
<keyword evidence="6" id="KW-0239">DNA-directed DNA polymerase</keyword>
<dbReference type="InterPro" id="IPR048466">
    <property type="entry name" value="DNA_pol3_delta-like_C"/>
</dbReference>
<feature type="domain" description="DNA polymerase III delta N-terminal" evidence="9">
    <location>
        <begin position="19"/>
        <end position="143"/>
    </location>
</feature>
<evidence type="ECO:0000256" key="7">
    <source>
        <dbReference type="ARBA" id="ARBA00034754"/>
    </source>
</evidence>
<dbReference type="SUPFAM" id="SSF48019">
    <property type="entry name" value="post-AAA+ oligomerization domain-like"/>
    <property type="match status" value="1"/>
</dbReference>
<feature type="domain" description="DNA polymerase III delta subunit-like C-terminal" evidence="10">
    <location>
        <begin position="217"/>
        <end position="337"/>
    </location>
</feature>
<dbReference type="AlphaFoldDB" id="A0A419SJ64"/>
<evidence type="ECO:0000259" key="10">
    <source>
        <dbReference type="Pfam" id="PF21694"/>
    </source>
</evidence>
<evidence type="ECO:0000256" key="2">
    <source>
        <dbReference type="ARBA" id="ARBA00017703"/>
    </source>
</evidence>
<sequence>MNYREIFKQAGQGKIAPVYVLYGAETFMIEEFIQFMKQQVLDEAAIDFNFSLYDLEETPIQEAVLDAETMPFMDERRIVIVKNAFFLTGGKSNSAVEHDLDSIQKYVDQPMETTVLILIAETEKLDGRKKIVKQLQKDNTVVSFPPMHGQELWAWMVRQANKQHAQLEQGAATALERIVGQDLRRLTQEIEKIASFVGQGGVITEEVVDQLVSRTLEENIFGLIDKVSALELEQAMRIFYDLLKNNEEPLTVLHLLARQFRMILQVKVLTQKGYTQRQMASQLGVHPYPIKLAADKSARFSEAALRSILIYLAEEDFRIKSGQIDKVLSMELFMMKIKDLLQVRA</sequence>
<dbReference type="PANTHER" id="PTHR34388:SF1">
    <property type="entry name" value="DNA POLYMERASE III SUBUNIT DELTA"/>
    <property type="match status" value="1"/>
</dbReference>
<keyword evidence="3" id="KW-0808">Transferase</keyword>
<dbReference type="InterPro" id="IPR005790">
    <property type="entry name" value="DNA_polIII_delta"/>
</dbReference>
<keyword evidence="4" id="KW-0548">Nucleotidyltransferase</keyword>
<evidence type="ECO:0000256" key="4">
    <source>
        <dbReference type="ARBA" id="ARBA00022695"/>
    </source>
</evidence>
<evidence type="ECO:0000256" key="3">
    <source>
        <dbReference type="ARBA" id="ARBA00022679"/>
    </source>
</evidence>
<dbReference type="GO" id="GO:0009360">
    <property type="term" value="C:DNA polymerase III complex"/>
    <property type="evidence" value="ECO:0007669"/>
    <property type="project" value="InterPro"/>
</dbReference>
<dbReference type="Pfam" id="PF21694">
    <property type="entry name" value="DNA_pol3_delta_C"/>
    <property type="match status" value="1"/>
</dbReference>
<dbReference type="InterPro" id="IPR008921">
    <property type="entry name" value="DNA_pol3_clamp-load_cplx_C"/>
</dbReference>
<dbReference type="NCBIfam" id="TIGR01128">
    <property type="entry name" value="holA"/>
    <property type="match status" value="1"/>
</dbReference>
<dbReference type="Gene3D" id="3.40.50.300">
    <property type="entry name" value="P-loop containing nucleotide triphosphate hydrolases"/>
    <property type="match status" value="1"/>
</dbReference>
<evidence type="ECO:0000256" key="1">
    <source>
        <dbReference type="ARBA" id="ARBA00012417"/>
    </source>
</evidence>
<evidence type="ECO:0000256" key="5">
    <source>
        <dbReference type="ARBA" id="ARBA00022705"/>
    </source>
</evidence>
<dbReference type="PANTHER" id="PTHR34388">
    <property type="entry name" value="DNA POLYMERASE III SUBUNIT DELTA"/>
    <property type="match status" value="1"/>
</dbReference>
<dbReference type="Gene3D" id="1.20.272.10">
    <property type="match status" value="1"/>
</dbReference>
<dbReference type="GO" id="GO:0003887">
    <property type="term" value="F:DNA-directed DNA polymerase activity"/>
    <property type="evidence" value="ECO:0007669"/>
    <property type="project" value="UniProtKB-KW"/>
</dbReference>
<dbReference type="SUPFAM" id="SSF52540">
    <property type="entry name" value="P-loop containing nucleoside triphosphate hydrolases"/>
    <property type="match status" value="1"/>
</dbReference>
<dbReference type="EMBL" id="MCHY01000008">
    <property type="protein sequence ID" value="RKD23979.1"/>
    <property type="molecule type" value="Genomic_DNA"/>
</dbReference>
<dbReference type="Proteomes" id="UP000284219">
    <property type="component" value="Unassembled WGS sequence"/>
</dbReference>
<gene>
    <name evidence="11" type="ORF">BEP19_06050</name>
</gene>
<dbReference type="RefSeq" id="WP_120189214.1">
    <property type="nucleotide sequence ID" value="NZ_MCHY01000008.1"/>
</dbReference>
<comment type="catalytic activity">
    <reaction evidence="8">
        <text>DNA(n) + a 2'-deoxyribonucleoside 5'-triphosphate = DNA(n+1) + diphosphate</text>
        <dbReference type="Rhea" id="RHEA:22508"/>
        <dbReference type="Rhea" id="RHEA-COMP:17339"/>
        <dbReference type="Rhea" id="RHEA-COMP:17340"/>
        <dbReference type="ChEBI" id="CHEBI:33019"/>
        <dbReference type="ChEBI" id="CHEBI:61560"/>
        <dbReference type="ChEBI" id="CHEBI:173112"/>
        <dbReference type="EC" id="2.7.7.7"/>
    </reaction>
</comment>
<accession>A0A419SJ64</accession>